<name>A0A8J2KLA6_9HEXA</name>
<accession>A0A8J2KLA6</accession>
<organism evidence="1 2">
    <name type="scientific">Allacma fusca</name>
    <dbReference type="NCBI Taxonomy" id="39272"/>
    <lineage>
        <taxon>Eukaryota</taxon>
        <taxon>Metazoa</taxon>
        <taxon>Ecdysozoa</taxon>
        <taxon>Arthropoda</taxon>
        <taxon>Hexapoda</taxon>
        <taxon>Collembola</taxon>
        <taxon>Symphypleona</taxon>
        <taxon>Sminthuridae</taxon>
        <taxon>Allacma</taxon>
    </lineage>
</organism>
<dbReference type="Proteomes" id="UP000708208">
    <property type="component" value="Unassembled WGS sequence"/>
</dbReference>
<sequence>MRILLTKIQLATVSSDSTQLRRAAKATI</sequence>
<evidence type="ECO:0000313" key="1">
    <source>
        <dbReference type="EMBL" id="CAG7727331.1"/>
    </source>
</evidence>
<evidence type="ECO:0000313" key="2">
    <source>
        <dbReference type="Proteomes" id="UP000708208"/>
    </source>
</evidence>
<protein>
    <submittedName>
        <fullName evidence="1">Uncharacterized protein</fullName>
    </submittedName>
</protein>
<gene>
    <name evidence="1" type="ORF">AFUS01_LOCUS16180</name>
</gene>
<comment type="caution">
    <text evidence="1">The sequence shown here is derived from an EMBL/GenBank/DDBJ whole genome shotgun (WGS) entry which is preliminary data.</text>
</comment>
<proteinExistence type="predicted"/>
<keyword evidence="2" id="KW-1185">Reference proteome</keyword>
<feature type="non-terminal residue" evidence="1">
    <location>
        <position position="28"/>
    </location>
</feature>
<reference evidence="1" key="1">
    <citation type="submission" date="2021-06" db="EMBL/GenBank/DDBJ databases">
        <authorList>
            <person name="Hodson N. C."/>
            <person name="Mongue J. A."/>
            <person name="Jaron S. K."/>
        </authorList>
    </citation>
    <scope>NUCLEOTIDE SEQUENCE</scope>
</reference>
<dbReference type="EMBL" id="CAJVCH010147276">
    <property type="protein sequence ID" value="CAG7727331.1"/>
    <property type="molecule type" value="Genomic_DNA"/>
</dbReference>
<dbReference type="AlphaFoldDB" id="A0A8J2KLA6"/>